<dbReference type="SUPFAM" id="SSF63867">
    <property type="entry name" value="MoeA C-terminal domain-like"/>
    <property type="match status" value="1"/>
</dbReference>
<dbReference type="FunFam" id="3.40.980.10:FF:000004">
    <property type="entry name" value="Molybdopterin molybdenumtransferase"/>
    <property type="match status" value="1"/>
</dbReference>
<dbReference type="PANTHER" id="PTHR10192:SF5">
    <property type="entry name" value="GEPHYRIN"/>
    <property type="match status" value="1"/>
</dbReference>
<dbReference type="InterPro" id="IPR036135">
    <property type="entry name" value="MoeA_linker/N_sf"/>
</dbReference>
<comment type="function">
    <text evidence="2 11">Catalyzes the insertion of molybdate into adenylated molybdopterin with the concomitant release of AMP.</text>
</comment>
<dbReference type="Gene3D" id="3.40.980.10">
    <property type="entry name" value="MoaB/Mog-like domain"/>
    <property type="match status" value="1"/>
</dbReference>
<keyword evidence="5 11" id="KW-0500">Molybdenum</keyword>
<evidence type="ECO:0000256" key="11">
    <source>
        <dbReference type="RuleBase" id="RU365090"/>
    </source>
</evidence>
<evidence type="ECO:0000256" key="6">
    <source>
        <dbReference type="ARBA" id="ARBA00022679"/>
    </source>
</evidence>
<gene>
    <name evidence="13" type="ORF">IQ17_05192</name>
</gene>
<dbReference type="InterPro" id="IPR036688">
    <property type="entry name" value="MoeA_C_domain_IV_sf"/>
</dbReference>
<organism evidence="13 14">
    <name type="scientific">Bradyrhizobium daqingense</name>
    <dbReference type="NCBI Taxonomy" id="993502"/>
    <lineage>
        <taxon>Bacteria</taxon>
        <taxon>Pseudomonadati</taxon>
        <taxon>Pseudomonadota</taxon>
        <taxon>Alphaproteobacteria</taxon>
        <taxon>Hyphomicrobiales</taxon>
        <taxon>Nitrobacteraceae</taxon>
        <taxon>Bradyrhizobium</taxon>
    </lineage>
</organism>
<dbReference type="Pfam" id="PF00994">
    <property type="entry name" value="MoCF_biosynth"/>
    <property type="match status" value="1"/>
</dbReference>
<dbReference type="NCBIfam" id="TIGR00177">
    <property type="entry name" value="molyb_syn"/>
    <property type="match status" value="1"/>
</dbReference>
<dbReference type="AlphaFoldDB" id="A0A562KWW3"/>
<comment type="catalytic activity">
    <reaction evidence="10">
        <text>adenylyl-molybdopterin + molybdate = Mo-molybdopterin + AMP + H(+)</text>
        <dbReference type="Rhea" id="RHEA:35047"/>
        <dbReference type="ChEBI" id="CHEBI:15378"/>
        <dbReference type="ChEBI" id="CHEBI:36264"/>
        <dbReference type="ChEBI" id="CHEBI:62727"/>
        <dbReference type="ChEBI" id="CHEBI:71302"/>
        <dbReference type="ChEBI" id="CHEBI:456215"/>
        <dbReference type="EC" id="2.10.1.1"/>
    </reaction>
</comment>
<reference evidence="13 14" key="1">
    <citation type="journal article" date="2015" name="Stand. Genomic Sci.">
        <title>Genomic Encyclopedia of Bacterial and Archaeal Type Strains, Phase III: the genomes of soil and plant-associated and newly described type strains.</title>
        <authorList>
            <person name="Whitman W.B."/>
            <person name="Woyke T."/>
            <person name="Klenk H.P."/>
            <person name="Zhou Y."/>
            <person name="Lilburn T.G."/>
            <person name="Beck B.J."/>
            <person name="De Vos P."/>
            <person name="Vandamme P."/>
            <person name="Eisen J.A."/>
            <person name="Garrity G."/>
            <person name="Hugenholtz P."/>
            <person name="Kyrpides N.C."/>
        </authorList>
    </citation>
    <scope>NUCLEOTIDE SEQUENCE [LARGE SCALE GENOMIC DNA]</scope>
    <source>
        <strain evidence="13 14">CGMCC 1.10947</strain>
    </source>
</reference>
<evidence type="ECO:0000313" key="14">
    <source>
        <dbReference type="Proteomes" id="UP000317176"/>
    </source>
</evidence>
<dbReference type="UniPathway" id="UPA00344"/>
<dbReference type="SUPFAM" id="SSF53218">
    <property type="entry name" value="Molybdenum cofactor biosynthesis proteins"/>
    <property type="match status" value="1"/>
</dbReference>
<dbReference type="InterPro" id="IPR036425">
    <property type="entry name" value="MoaB/Mog-like_dom_sf"/>
</dbReference>
<comment type="pathway">
    <text evidence="3 11">Cofactor biosynthesis; molybdopterin biosynthesis.</text>
</comment>
<dbReference type="NCBIfam" id="NF045515">
    <property type="entry name" value="Glp_gephyrin"/>
    <property type="match status" value="1"/>
</dbReference>
<dbReference type="Pfam" id="PF03453">
    <property type="entry name" value="MoeA_N"/>
    <property type="match status" value="1"/>
</dbReference>
<evidence type="ECO:0000256" key="5">
    <source>
        <dbReference type="ARBA" id="ARBA00022505"/>
    </source>
</evidence>
<evidence type="ECO:0000256" key="10">
    <source>
        <dbReference type="ARBA" id="ARBA00047317"/>
    </source>
</evidence>
<dbReference type="Gene3D" id="2.170.190.11">
    <property type="entry name" value="Molybdopterin biosynthesis moea protein, domain 3"/>
    <property type="match status" value="1"/>
</dbReference>
<comment type="caution">
    <text evidence="13">The sequence shown here is derived from an EMBL/GenBank/DDBJ whole genome shotgun (WGS) entry which is preliminary data.</text>
</comment>
<dbReference type="GO" id="GO:0005829">
    <property type="term" value="C:cytosol"/>
    <property type="evidence" value="ECO:0007669"/>
    <property type="project" value="TreeGrafter"/>
</dbReference>
<protein>
    <recommendedName>
        <fullName evidence="11">Molybdopterin molybdenumtransferase</fullName>
        <ecNumber evidence="11">2.10.1.1</ecNumber>
    </recommendedName>
</protein>
<evidence type="ECO:0000256" key="1">
    <source>
        <dbReference type="ARBA" id="ARBA00001946"/>
    </source>
</evidence>
<evidence type="ECO:0000256" key="2">
    <source>
        <dbReference type="ARBA" id="ARBA00002901"/>
    </source>
</evidence>
<dbReference type="GO" id="GO:0046872">
    <property type="term" value="F:metal ion binding"/>
    <property type="evidence" value="ECO:0007669"/>
    <property type="project" value="UniProtKB-UniRule"/>
</dbReference>
<dbReference type="EC" id="2.10.1.1" evidence="11"/>
<evidence type="ECO:0000256" key="4">
    <source>
        <dbReference type="ARBA" id="ARBA00010763"/>
    </source>
</evidence>
<keyword evidence="7 11" id="KW-0479">Metal-binding</keyword>
<dbReference type="PANTHER" id="PTHR10192">
    <property type="entry name" value="MOLYBDOPTERIN BIOSYNTHESIS PROTEIN"/>
    <property type="match status" value="1"/>
</dbReference>
<evidence type="ECO:0000256" key="9">
    <source>
        <dbReference type="ARBA" id="ARBA00023150"/>
    </source>
</evidence>
<dbReference type="InterPro" id="IPR005111">
    <property type="entry name" value="MoeA_C_domain_IV"/>
</dbReference>
<dbReference type="SUPFAM" id="SSF63882">
    <property type="entry name" value="MoeA N-terminal region -like"/>
    <property type="match status" value="1"/>
</dbReference>
<evidence type="ECO:0000256" key="7">
    <source>
        <dbReference type="ARBA" id="ARBA00022723"/>
    </source>
</evidence>
<sequence length="492" mass="52366">MRGIDFLGLSRIARQSQHCARDLVLIIGRELPHGVESLFEQFCHRQKISPSCAERKRVFLTPLRPLLRRSSHWARTLPIVSFDLLRSSPVALMPVSDALAAVLAGAEPLPHEMAALDAAFHRVLARDVAALRTQPPEAMSAMDGYAVRAADAVTVDSTLTVIGEVAAGRPFAGSVGPGEAVRIFTGGIIPTGANAVVIQEDTVADGKQVTIKEAAIAGRHIRPAGVDFSEGDVLLRRGARLTERDLALAAAMNHPQLVVCRRPKVAILATGDELVLPGSKPGHGQIVYSNGYALHALARSEGAETIDLGIAADTLESTAAGIRRARESGADILVTSGGASVGDHDLVQQALRDEGIAMAFWKIAMRPGKPMMHGRLGAMRVIGLPGNPVSSYVCAFLFMVPLIRALSGRSVIHHRHERAVLGKDVGANDMRADYLRARLEERDDGALVAVPVNHQDSSLLANLAAAQALLVRAPFAPRAEAGTPCEVLRLPV</sequence>
<proteinExistence type="inferred from homology"/>
<dbReference type="InterPro" id="IPR038987">
    <property type="entry name" value="MoeA-like"/>
</dbReference>
<keyword evidence="9 11" id="KW-0501">Molybdenum cofactor biosynthesis</keyword>
<keyword evidence="6 11" id="KW-0808">Transferase</keyword>
<comment type="cofactor">
    <cofactor evidence="1 11">
        <name>Mg(2+)</name>
        <dbReference type="ChEBI" id="CHEBI:18420"/>
    </cofactor>
</comment>
<dbReference type="SMART" id="SM00852">
    <property type="entry name" value="MoCF_biosynth"/>
    <property type="match status" value="1"/>
</dbReference>
<keyword evidence="14" id="KW-1185">Reference proteome</keyword>
<evidence type="ECO:0000259" key="12">
    <source>
        <dbReference type="SMART" id="SM00852"/>
    </source>
</evidence>
<name>A0A562KWW3_9BRAD</name>
<dbReference type="Pfam" id="PF03454">
    <property type="entry name" value="MoeA_C"/>
    <property type="match status" value="1"/>
</dbReference>
<feature type="domain" description="MoaB/Mog" evidence="12">
    <location>
        <begin position="266"/>
        <end position="405"/>
    </location>
</feature>
<dbReference type="Proteomes" id="UP000317176">
    <property type="component" value="Unassembled WGS sequence"/>
</dbReference>
<dbReference type="InterPro" id="IPR005110">
    <property type="entry name" value="MoeA_linker/N"/>
</dbReference>
<keyword evidence="8 11" id="KW-0460">Magnesium</keyword>
<dbReference type="Gene3D" id="3.90.105.10">
    <property type="entry name" value="Molybdopterin biosynthesis moea protein, domain 2"/>
    <property type="match status" value="1"/>
</dbReference>
<dbReference type="GO" id="GO:0006777">
    <property type="term" value="P:Mo-molybdopterin cofactor biosynthetic process"/>
    <property type="evidence" value="ECO:0007669"/>
    <property type="project" value="UniProtKB-UniRule"/>
</dbReference>
<evidence type="ECO:0000256" key="8">
    <source>
        <dbReference type="ARBA" id="ARBA00022842"/>
    </source>
</evidence>
<evidence type="ECO:0000313" key="13">
    <source>
        <dbReference type="EMBL" id="TWH99891.1"/>
    </source>
</evidence>
<dbReference type="Gene3D" id="2.40.340.10">
    <property type="entry name" value="MoeA, C-terminal, domain IV"/>
    <property type="match status" value="1"/>
</dbReference>
<accession>A0A562KWW3</accession>
<dbReference type="GO" id="GO:0061599">
    <property type="term" value="F:molybdopterin molybdotransferase activity"/>
    <property type="evidence" value="ECO:0007669"/>
    <property type="project" value="UniProtKB-UniRule"/>
</dbReference>
<comment type="similarity">
    <text evidence="4 11">Belongs to the MoeA family.</text>
</comment>
<dbReference type="CDD" id="cd00887">
    <property type="entry name" value="MoeA"/>
    <property type="match status" value="1"/>
</dbReference>
<dbReference type="InterPro" id="IPR001453">
    <property type="entry name" value="MoaB/Mog_dom"/>
</dbReference>
<evidence type="ECO:0000256" key="3">
    <source>
        <dbReference type="ARBA" id="ARBA00005046"/>
    </source>
</evidence>
<dbReference type="EMBL" id="VLKL01000016">
    <property type="protein sequence ID" value="TWH99891.1"/>
    <property type="molecule type" value="Genomic_DNA"/>
</dbReference>